<evidence type="ECO:0000256" key="12">
    <source>
        <dbReference type="ARBA" id="ARBA00047448"/>
    </source>
</evidence>
<comment type="similarity">
    <text evidence="3">Belongs to the desulfoferrodoxin family.</text>
</comment>
<evidence type="ECO:0000256" key="8">
    <source>
        <dbReference type="ARBA" id="ARBA00022982"/>
    </source>
</evidence>
<dbReference type="Pfam" id="PF01880">
    <property type="entry name" value="Desulfoferrodox"/>
    <property type="match status" value="1"/>
</dbReference>
<comment type="catalytic activity">
    <reaction evidence="12">
        <text>reduced [rubredoxin] + superoxide + 2 H(+) = oxidized [rubredoxin] + H2O2</text>
        <dbReference type="Rhea" id="RHEA:21324"/>
        <dbReference type="Rhea" id="RHEA-COMP:10302"/>
        <dbReference type="Rhea" id="RHEA-COMP:10303"/>
        <dbReference type="ChEBI" id="CHEBI:15378"/>
        <dbReference type="ChEBI" id="CHEBI:16240"/>
        <dbReference type="ChEBI" id="CHEBI:18421"/>
        <dbReference type="ChEBI" id="CHEBI:29033"/>
        <dbReference type="ChEBI" id="CHEBI:29034"/>
        <dbReference type="EC" id="1.15.1.2"/>
    </reaction>
</comment>
<evidence type="ECO:0000256" key="11">
    <source>
        <dbReference type="ARBA" id="ARBA00031398"/>
    </source>
</evidence>
<dbReference type="NCBIfam" id="TIGR00332">
    <property type="entry name" value="neela_ferrous"/>
    <property type="match status" value="1"/>
</dbReference>
<dbReference type="NCBIfam" id="TIGR00320">
    <property type="entry name" value="dfx_rbo"/>
    <property type="match status" value="1"/>
</dbReference>
<gene>
    <name evidence="15" type="ORF">DYH56_05440</name>
</gene>
<keyword evidence="16" id="KW-1185">Reference proteome</keyword>
<keyword evidence="8" id="KW-0249">Electron transport</keyword>
<dbReference type="PANTHER" id="PTHR36541:SF1">
    <property type="entry name" value="SUPEROXIDE REDUCTASE-RELATED"/>
    <property type="match status" value="1"/>
</dbReference>
<feature type="domain" description="Desulfoferrodoxin ferrous iron-binding" evidence="13">
    <location>
        <begin position="42"/>
        <end position="124"/>
    </location>
</feature>
<dbReference type="CDD" id="cd00974">
    <property type="entry name" value="DSRD"/>
    <property type="match status" value="1"/>
</dbReference>
<evidence type="ECO:0000256" key="6">
    <source>
        <dbReference type="ARBA" id="ARBA00022448"/>
    </source>
</evidence>
<keyword evidence="9" id="KW-0408">Iron</keyword>
<sequence>MTKKLEVYKCEICNNIVEVMHTGAGALSCCGKEMVLQVENTRDAAVEKHIPKVIKLSDGYEVQIGSTLHPMTEDHYIEWIELIVDGCVSTQFLKPGDTPKVTFKACYGEKAEARAYCNLHGHWKK</sequence>
<evidence type="ECO:0000256" key="5">
    <source>
        <dbReference type="ARBA" id="ARBA00014839"/>
    </source>
</evidence>
<dbReference type="Proteomes" id="UP000263486">
    <property type="component" value="Unassembled WGS sequence"/>
</dbReference>
<dbReference type="InterPro" id="IPR036073">
    <property type="entry name" value="Desulfoferrodoxin_Fe-bd_dom_sf"/>
</dbReference>
<evidence type="ECO:0000256" key="3">
    <source>
        <dbReference type="ARBA" id="ARBA00005941"/>
    </source>
</evidence>
<protein>
    <recommendedName>
        <fullName evidence="5">Desulfoferrodoxin</fullName>
        <ecNumber evidence="4">1.15.1.2</ecNumber>
    </recommendedName>
    <alternativeName>
        <fullName evidence="11">Superoxide reductase</fullName>
    </alternativeName>
</protein>
<evidence type="ECO:0000256" key="2">
    <source>
        <dbReference type="ARBA" id="ARBA00001973"/>
    </source>
</evidence>
<dbReference type="InterPro" id="IPR004462">
    <property type="entry name" value="Desulfoferrodoxin_N"/>
</dbReference>
<evidence type="ECO:0000256" key="7">
    <source>
        <dbReference type="ARBA" id="ARBA00022723"/>
    </source>
</evidence>
<accession>A0ABX9KIQ7</accession>
<evidence type="ECO:0000313" key="16">
    <source>
        <dbReference type="Proteomes" id="UP000263486"/>
    </source>
</evidence>
<dbReference type="RefSeq" id="WP_114641854.1">
    <property type="nucleotide sequence ID" value="NZ_JAACIO010000006.1"/>
</dbReference>
<dbReference type="EMBL" id="QUAJ01000007">
    <property type="protein sequence ID" value="REI41858.1"/>
    <property type="molecule type" value="Genomic_DNA"/>
</dbReference>
<keyword evidence="7" id="KW-0479">Metal-binding</keyword>
<dbReference type="NCBIfam" id="TIGR00319">
    <property type="entry name" value="desulf_FeS4"/>
    <property type="match status" value="1"/>
</dbReference>
<evidence type="ECO:0000256" key="10">
    <source>
        <dbReference type="ARBA" id="ARBA00024690"/>
    </source>
</evidence>
<evidence type="ECO:0000256" key="4">
    <source>
        <dbReference type="ARBA" id="ARBA00012679"/>
    </source>
</evidence>
<dbReference type="InterPro" id="IPR038094">
    <property type="entry name" value="Desulfoferrodoxin_N_sf"/>
</dbReference>
<dbReference type="InterPro" id="IPR004793">
    <property type="entry name" value="Desulfoferrodoxin_rbo"/>
</dbReference>
<feature type="domain" description="Desulfoferrodoxin N-terminal" evidence="14">
    <location>
        <begin position="2"/>
        <end position="36"/>
    </location>
</feature>
<evidence type="ECO:0000259" key="13">
    <source>
        <dbReference type="Pfam" id="PF01880"/>
    </source>
</evidence>
<dbReference type="SUPFAM" id="SSF49367">
    <property type="entry name" value="Superoxide reductase-like"/>
    <property type="match status" value="1"/>
</dbReference>
<comment type="cofactor">
    <cofactor evidence="1">
        <name>Fe(3+)</name>
        <dbReference type="ChEBI" id="CHEBI:29034"/>
    </cofactor>
</comment>
<dbReference type="PANTHER" id="PTHR36541">
    <property type="entry name" value="SUPEROXIDE REDUCTASE-RELATED"/>
    <property type="match status" value="1"/>
</dbReference>
<dbReference type="EC" id="1.15.1.2" evidence="4"/>
<evidence type="ECO:0000259" key="14">
    <source>
        <dbReference type="Pfam" id="PF06397"/>
    </source>
</evidence>
<comment type="caution">
    <text evidence="15">The sequence shown here is derived from an EMBL/GenBank/DDBJ whole genome shotgun (WGS) entry which is preliminary data.</text>
</comment>
<reference evidence="15 16" key="1">
    <citation type="submission" date="2018-08" db="EMBL/GenBank/DDBJ databases">
        <title>Draft genome sequence of Psychrilyobacter sp. strain SD5 isolated from Black Sea water.</title>
        <authorList>
            <person name="Yadav S."/>
            <person name="Villanueva L."/>
            <person name="Damste J.S.S."/>
        </authorList>
    </citation>
    <scope>NUCLEOTIDE SEQUENCE [LARGE SCALE GENOMIC DNA]</scope>
    <source>
        <strain evidence="15 16">SD5</strain>
    </source>
</reference>
<dbReference type="SUPFAM" id="SSF57802">
    <property type="entry name" value="Rubredoxin-like"/>
    <property type="match status" value="1"/>
</dbReference>
<organism evidence="15 16">
    <name type="scientific">Psychrilyobacter piezotolerans</name>
    <dbReference type="NCBI Taxonomy" id="2293438"/>
    <lineage>
        <taxon>Bacteria</taxon>
        <taxon>Fusobacteriati</taxon>
        <taxon>Fusobacteriota</taxon>
        <taxon>Fusobacteriia</taxon>
        <taxon>Fusobacteriales</taxon>
        <taxon>Fusobacteriaceae</taxon>
        <taxon>Psychrilyobacter</taxon>
    </lineage>
</organism>
<dbReference type="Pfam" id="PF06397">
    <property type="entry name" value="Desulfoferrod_N"/>
    <property type="match status" value="1"/>
</dbReference>
<evidence type="ECO:0000313" key="15">
    <source>
        <dbReference type="EMBL" id="REI41858.1"/>
    </source>
</evidence>
<comment type="cofactor">
    <cofactor evidence="2">
        <name>Cu(2+)</name>
        <dbReference type="ChEBI" id="CHEBI:29036"/>
    </cofactor>
</comment>
<comment type="function">
    <text evidence="10">Catalyzes the one-electron reduction of superoxide anion radical to hydrogen peroxide at a nonheme ferrous iron center. Plays a fundamental role in case of oxidative stress via its superoxide detoxification activity.</text>
</comment>
<dbReference type="InterPro" id="IPR002742">
    <property type="entry name" value="Desulfoferrodoxin_Fe-bd_dom"/>
</dbReference>
<dbReference type="Gene3D" id="2.20.28.100">
    <property type="entry name" value="Desulphoferrodoxin, N-terminal domain"/>
    <property type="match status" value="1"/>
</dbReference>
<proteinExistence type="inferred from homology"/>
<dbReference type="PROSITE" id="PS51257">
    <property type="entry name" value="PROKAR_LIPOPROTEIN"/>
    <property type="match status" value="1"/>
</dbReference>
<name>A0ABX9KIQ7_9FUSO</name>
<keyword evidence="6" id="KW-0813">Transport</keyword>
<dbReference type="InterPro" id="IPR051233">
    <property type="entry name" value="Desulfoferrodoxin_SOR"/>
</dbReference>
<evidence type="ECO:0000256" key="1">
    <source>
        <dbReference type="ARBA" id="ARBA00001965"/>
    </source>
</evidence>
<evidence type="ECO:0000256" key="9">
    <source>
        <dbReference type="ARBA" id="ARBA00023004"/>
    </source>
</evidence>
<dbReference type="Gene3D" id="2.60.40.730">
    <property type="entry name" value="SOR catalytic domain"/>
    <property type="match status" value="1"/>
</dbReference>